<reference evidence="4 5" key="1">
    <citation type="submission" date="2020-03" db="EMBL/GenBank/DDBJ databases">
        <title>Genomic Encyclopedia of Type Strains, Phase IV (KMG-IV): sequencing the most valuable type-strain genomes for metagenomic binning, comparative biology and taxonomic classification.</title>
        <authorList>
            <person name="Goeker M."/>
        </authorList>
    </citation>
    <scope>NUCLEOTIDE SEQUENCE [LARGE SCALE GENOMIC DNA]</scope>
    <source>
        <strain evidence="4 5">DSM 105096</strain>
    </source>
</reference>
<dbReference type="Proteomes" id="UP000770785">
    <property type="component" value="Unassembled WGS sequence"/>
</dbReference>
<dbReference type="PROSITE" id="PS51257">
    <property type="entry name" value="PROKAR_LIPOPROTEIN"/>
    <property type="match status" value="1"/>
</dbReference>
<dbReference type="InterPro" id="IPR050330">
    <property type="entry name" value="Bact_OuterMem_StrucFunc"/>
</dbReference>
<organism evidence="4 5">
    <name type="scientific">Neolewinella antarctica</name>
    <dbReference type="NCBI Taxonomy" id="442734"/>
    <lineage>
        <taxon>Bacteria</taxon>
        <taxon>Pseudomonadati</taxon>
        <taxon>Bacteroidota</taxon>
        <taxon>Saprospiria</taxon>
        <taxon>Saprospirales</taxon>
        <taxon>Lewinellaceae</taxon>
        <taxon>Neolewinella</taxon>
    </lineage>
</organism>
<feature type="coiled-coil region" evidence="2">
    <location>
        <begin position="76"/>
        <end position="103"/>
    </location>
</feature>
<dbReference type="PROSITE" id="PS51123">
    <property type="entry name" value="OMPA_2"/>
    <property type="match status" value="1"/>
</dbReference>
<dbReference type="SUPFAM" id="SSF103088">
    <property type="entry name" value="OmpA-like"/>
    <property type="match status" value="1"/>
</dbReference>
<dbReference type="InterPro" id="IPR006665">
    <property type="entry name" value="OmpA-like"/>
</dbReference>
<dbReference type="Gene3D" id="3.30.1330.60">
    <property type="entry name" value="OmpA-like domain"/>
    <property type="match status" value="1"/>
</dbReference>
<dbReference type="InterPro" id="IPR036737">
    <property type="entry name" value="OmpA-like_sf"/>
</dbReference>
<evidence type="ECO:0000256" key="1">
    <source>
        <dbReference type="PROSITE-ProRule" id="PRU00473"/>
    </source>
</evidence>
<keyword evidence="5" id="KW-1185">Reference proteome</keyword>
<evidence type="ECO:0000313" key="4">
    <source>
        <dbReference type="EMBL" id="NJC26358.1"/>
    </source>
</evidence>
<evidence type="ECO:0000313" key="5">
    <source>
        <dbReference type="Proteomes" id="UP000770785"/>
    </source>
</evidence>
<accession>A0ABX0XC00</accession>
<dbReference type="CDD" id="cd07185">
    <property type="entry name" value="OmpA_C-like"/>
    <property type="match status" value="1"/>
</dbReference>
<name>A0ABX0XC00_9BACT</name>
<sequence>MKKLLLLPAALCLFFSCVPKDQYDALTIERDYYRNKTVEADSLADVKALNTYSEVENADLESDNLIRQLESVVATNQALNSSYQSLSKNYETLLAQNQKLLTNTGEEVTGLQQTLAERTMEVSRRESEIREMEISVQAREAELARIDGTNQADAAQPTGYNRVAGGNARPAFTTQQDAALKMNAMRSEMNQLLNYLPAGSYIIAPAGNGRLQITLAEGLLTTDGYSMSPEGSALMGRLAAALRDYPRSEITVIGHADGSNNDALAAFEDSTDKAISVVQQLIDSGINPGKIAAAGKGFYAPVTDSSTEVGRAANRRLDIMVTVVE</sequence>
<dbReference type="EMBL" id="JAATJH010000002">
    <property type="protein sequence ID" value="NJC26358.1"/>
    <property type="molecule type" value="Genomic_DNA"/>
</dbReference>
<dbReference type="PANTHER" id="PTHR30329">
    <property type="entry name" value="STATOR ELEMENT OF FLAGELLAR MOTOR COMPLEX"/>
    <property type="match status" value="1"/>
</dbReference>
<keyword evidence="1" id="KW-0472">Membrane</keyword>
<keyword evidence="2" id="KW-0175">Coiled coil</keyword>
<feature type="domain" description="OmpA-like" evidence="3">
    <location>
        <begin position="207"/>
        <end position="325"/>
    </location>
</feature>
<comment type="caution">
    <text evidence="4">The sequence shown here is derived from an EMBL/GenBank/DDBJ whole genome shotgun (WGS) entry which is preliminary data.</text>
</comment>
<evidence type="ECO:0000259" key="3">
    <source>
        <dbReference type="PROSITE" id="PS51123"/>
    </source>
</evidence>
<dbReference type="Pfam" id="PF00691">
    <property type="entry name" value="OmpA"/>
    <property type="match status" value="1"/>
</dbReference>
<dbReference type="PANTHER" id="PTHR30329:SF21">
    <property type="entry name" value="LIPOPROTEIN YIAD-RELATED"/>
    <property type="match status" value="1"/>
</dbReference>
<evidence type="ECO:0000256" key="2">
    <source>
        <dbReference type="SAM" id="Coils"/>
    </source>
</evidence>
<dbReference type="RefSeq" id="WP_168037107.1">
    <property type="nucleotide sequence ID" value="NZ_JAATJH010000002.1"/>
</dbReference>
<proteinExistence type="predicted"/>
<gene>
    <name evidence="4" type="ORF">GGR27_001857</name>
</gene>
<protein>
    <submittedName>
        <fullName evidence="4">Chemotaxis protein MotB</fullName>
    </submittedName>
</protein>